<evidence type="ECO:0000256" key="3">
    <source>
        <dbReference type="ARBA" id="ARBA00023163"/>
    </source>
</evidence>
<proteinExistence type="predicted"/>
<feature type="compositionally biased region" description="Polar residues" evidence="5">
    <location>
        <begin position="1"/>
        <end position="15"/>
    </location>
</feature>
<sequence>MDAYSTSCNSNSHVWTSPPPEEMSPHHSDHRASAQWPTMFEPQAVHVNSDLVAKMPFFMDYYKNIMCPSMVFMDGPGNPYREHILHLASSSQSLQHAICALSACNLRMKRRLSLGQDTRELSEKLMAEKSTAESMGDSQPEDQSLSEEYQHRNLAVHLLNQQLNDPVKSSHDSVLATILLLCHYRMVESGIAKFHTQFAGVKKILSMRRSQNLAPSRDSAWMEAIFTYFDAISASINDREAQLNSTFYAPPPGAENLVGCDRELFKTISKLGRLNLLSQHRAVQNLVNSPMARNVPSRSQSPLGSPLGHAYKGNINGMHHQQMGDVYNLPSHRFDGNGFGSTLDDDEFVSSALCSSATYDDHRNNFWREWKEARLALQSWEFDSARVHASLPSPATPAQVRDLGSLSEAFRYAALLYTERLASPNVPSTHSNFQNLVSQVVYYATSLEAGSQAEKFLLWPLFVAGSECVNELQQNIVRSKCRDIMARSGYMNNLAALDVLERLWAGEWKDNEPRSPAAVKLEAMRRGPFNWTRCIGGPGVEVEWIMF</sequence>
<organism evidence="6 7">
    <name type="scientific">Colletotrichum liriopes</name>
    <dbReference type="NCBI Taxonomy" id="708192"/>
    <lineage>
        <taxon>Eukaryota</taxon>
        <taxon>Fungi</taxon>
        <taxon>Dikarya</taxon>
        <taxon>Ascomycota</taxon>
        <taxon>Pezizomycotina</taxon>
        <taxon>Sordariomycetes</taxon>
        <taxon>Hypocreomycetidae</taxon>
        <taxon>Glomerellales</taxon>
        <taxon>Glomerellaceae</taxon>
        <taxon>Colletotrichum</taxon>
        <taxon>Colletotrichum spaethianum species complex</taxon>
    </lineage>
</organism>
<dbReference type="EMBL" id="BPPX01000008">
    <property type="protein sequence ID" value="GJC82074.1"/>
    <property type="molecule type" value="Genomic_DNA"/>
</dbReference>
<evidence type="ECO:0000256" key="4">
    <source>
        <dbReference type="ARBA" id="ARBA00023242"/>
    </source>
</evidence>
<name>A0AA37LRC1_9PEZI</name>
<dbReference type="InterPro" id="IPR050675">
    <property type="entry name" value="OAF3"/>
</dbReference>
<gene>
    <name evidence="6" type="ORF">ColLi_04912</name>
</gene>
<evidence type="ECO:0000256" key="1">
    <source>
        <dbReference type="ARBA" id="ARBA00023015"/>
    </source>
</evidence>
<dbReference type="AlphaFoldDB" id="A0AA37LRC1"/>
<accession>A0AA37LRC1</accession>
<dbReference type="GO" id="GO:0003677">
    <property type="term" value="F:DNA binding"/>
    <property type="evidence" value="ECO:0007669"/>
    <property type="project" value="UniProtKB-KW"/>
</dbReference>
<keyword evidence="2" id="KW-0238">DNA-binding</keyword>
<reference evidence="6 7" key="1">
    <citation type="submission" date="2021-07" db="EMBL/GenBank/DDBJ databases">
        <title>Genome data of Colletotrichum spaethianum.</title>
        <authorList>
            <person name="Utami Y.D."/>
            <person name="Hiruma K."/>
        </authorList>
    </citation>
    <scope>NUCLEOTIDE SEQUENCE [LARGE SCALE GENOMIC DNA]</scope>
    <source>
        <strain evidence="6 7">MAFF 242679</strain>
    </source>
</reference>
<keyword evidence="3" id="KW-0804">Transcription</keyword>
<feature type="compositionally biased region" description="Basic and acidic residues" evidence="5">
    <location>
        <begin position="23"/>
        <end position="32"/>
    </location>
</feature>
<evidence type="ECO:0000313" key="7">
    <source>
        <dbReference type="Proteomes" id="UP001055172"/>
    </source>
</evidence>
<keyword evidence="7" id="KW-1185">Reference proteome</keyword>
<dbReference type="Pfam" id="PF11951">
    <property type="entry name" value="Fungal_trans_2"/>
    <property type="match status" value="1"/>
</dbReference>
<comment type="caution">
    <text evidence="6">The sequence shown here is derived from an EMBL/GenBank/DDBJ whole genome shotgun (WGS) entry which is preliminary data.</text>
</comment>
<dbReference type="PANTHER" id="PTHR31069:SF28">
    <property type="entry name" value="ZN(II)2CYS6 TRANSCRIPTION FACTOR (EUROFUNG)"/>
    <property type="match status" value="1"/>
</dbReference>
<feature type="compositionally biased region" description="Polar residues" evidence="5">
    <location>
        <begin position="132"/>
        <end position="146"/>
    </location>
</feature>
<evidence type="ECO:0008006" key="8">
    <source>
        <dbReference type="Google" id="ProtNLM"/>
    </source>
</evidence>
<protein>
    <recommendedName>
        <fullName evidence="8">Fungal transcriptional regulatory protein</fullName>
    </recommendedName>
</protein>
<dbReference type="InterPro" id="IPR021858">
    <property type="entry name" value="Fun_TF"/>
</dbReference>
<feature type="region of interest" description="Disordered" evidence="5">
    <location>
        <begin position="127"/>
        <end position="146"/>
    </location>
</feature>
<evidence type="ECO:0000256" key="2">
    <source>
        <dbReference type="ARBA" id="ARBA00023125"/>
    </source>
</evidence>
<dbReference type="Proteomes" id="UP001055172">
    <property type="component" value="Unassembled WGS sequence"/>
</dbReference>
<keyword evidence="1" id="KW-0805">Transcription regulation</keyword>
<keyword evidence="4" id="KW-0539">Nucleus</keyword>
<evidence type="ECO:0000313" key="6">
    <source>
        <dbReference type="EMBL" id="GJC82074.1"/>
    </source>
</evidence>
<dbReference type="PANTHER" id="PTHR31069">
    <property type="entry name" value="OLEATE-ACTIVATED TRANSCRIPTION FACTOR 1-RELATED"/>
    <property type="match status" value="1"/>
</dbReference>
<feature type="region of interest" description="Disordered" evidence="5">
    <location>
        <begin position="1"/>
        <end position="33"/>
    </location>
</feature>
<evidence type="ECO:0000256" key="5">
    <source>
        <dbReference type="SAM" id="MobiDB-lite"/>
    </source>
</evidence>